<dbReference type="Pfam" id="PF08857">
    <property type="entry name" value="ParBc_2"/>
    <property type="match status" value="1"/>
</dbReference>
<evidence type="ECO:0000313" key="1">
    <source>
        <dbReference type="EMBL" id="AZG78355.1"/>
    </source>
</evidence>
<gene>
    <name evidence="1" type="ORF">EHO51_17350</name>
</gene>
<dbReference type="InterPro" id="IPR036086">
    <property type="entry name" value="ParB/Sulfiredoxin_sf"/>
</dbReference>
<protein>
    <submittedName>
        <fullName evidence="1">Chromosome partitioning protein ParB</fullName>
    </submittedName>
</protein>
<evidence type="ECO:0000313" key="2">
    <source>
        <dbReference type="Proteomes" id="UP000273982"/>
    </source>
</evidence>
<dbReference type="Gene3D" id="1.10.8.10">
    <property type="entry name" value="DNA helicase RuvA subunit, C-terminal domain"/>
    <property type="match status" value="1"/>
</dbReference>
<dbReference type="Proteomes" id="UP000273982">
    <property type="component" value="Chromosome"/>
</dbReference>
<dbReference type="CDD" id="cd16390">
    <property type="entry name" value="ParB_N_Srx_like"/>
    <property type="match status" value="1"/>
</dbReference>
<proteinExistence type="predicted"/>
<sequence>MDAVVKTVSVKLAQLRPTQMAVGYEEVGVKRAKWRALSAGEKLRFLASHPFPAVFGPDAQYFLIDGHHMALALLQEQVDLVSVRQIEDLSNLEANQFFLALRKRGLICSSGAPQTLSEMPRALQDLADDPFRSLTARLRRDCGCPKDHAPFAEFRWADFLRVHLKLDLHRSDPALAIKAAKKLIREAWCKDPCAGCRCMKEAAS</sequence>
<dbReference type="Gene3D" id="3.90.1530.10">
    <property type="entry name" value="Conserved hypothetical protein from pyrococcus furiosus pfu- 392566-001, ParB domain"/>
    <property type="match status" value="1"/>
</dbReference>
<accession>A0A3G8MAL7</accession>
<dbReference type="AlphaFoldDB" id="A0A3G8MAL7"/>
<dbReference type="InterPro" id="IPR014956">
    <property type="entry name" value="ParBc_2"/>
</dbReference>
<name>A0A3G8MAL7_9HYPH</name>
<dbReference type="EMBL" id="CP034086">
    <property type="protein sequence ID" value="AZG78355.1"/>
    <property type="molecule type" value="Genomic_DNA"/>
</dbReference>
<reference evidence="1 2" key="1">
    <citation type="submission" date="2018-11" db="EMBL/GenBank/DDBJ databases">
        <title>Genome squencing of methanotrophic bacteria isolated from alkaline groundwater in Korea.</title>
        <authorList>
            <person name="Nguyen L.N."/>
        </authorList>
    </citation>
    <scope>NUCLEOTIDE SEQUENCE [LARGE SCALE GENOMIC DNA]</scope>
    <source>
        <strain evidence="1 2">GW6</strain>
    </source>
</reference>
<dbReference type="SUPFAM" id="SSF110849">
    <property type="entry name" value="ParB/Sulfiredoxin"/>
    <property type="match status" value="1"/>
</dbReference>
<dbReference type="KEGG" id="mros:EHO51_17350"/>
<organism evidence="1 2">
    <name type="scientific">Methylocystis rosea</name>
    <dbReference type="NCBI Taxonomy" id="173366"/>
    <lineage>
        <taxon>Bacteria</taxon>
        <taxon>Pseudomonadati</taxon>
        <taxon>Pseudomonadota</taxon>
        <taxon>Alphaproteobacteria</taxon>
        <taxon>Hyphomicrobiales</taxon>
        <taxon>Methylocystaceae</taxon>
        <taxon>Methylocystis</taxon>
    </lineage>
</organism>